<evidence type="ECO:0000313" key="1">
    <source>
        <dbReference type="EMBL" id="CAB4186385.1"/>
    </source>
</evidence>
<proteinExistence type="predicted"/>
<protein>
    <recommendedName>
        <fullName evidence="2">Gp6 domain containing protein</fullName>
    </recommendedName>
</protein>
<dbReference type="EMBL" id="LR797094">
    <property type="protein sequence ID" value="CAB4186385.1"/>
    <property type="molecule type" value="Genomic_DNA"/>
</dbReference>
<gene>
    <name evidence="1" type="ORF">UFOVP1144_10</name>
</gene>
<name>A0A6J5R0F1_9CAUD</name>
<accession>A0A6J5R0F1</accession>
<reference evidence="1" key="1">
    <citation type="submission" date="2020-05" db="EMBL/GenBank/DDBJ databases">
        <authorList>
            <person name="Chiriac C."/>
            <person name="Salcher M."/>
            <person name="Ghai R."/>
            <person name="Kavagutti S V."/>
        </authorList>
    </citation>
    <scope>NUCLEOTIDE SEQUENCE</scope>
</reference>
<sequence>MASIVTVAELRSILGVSSALYNDAYLTDIIDTAEQVILPMLTRYAQPIDAVELEDNVATYHTLGAHEFSLTQSVVITGCGSPFNGTFTITAVPSDYEFSVALTNADILPRNVIPSGLATLSGASTYVGVSAVESAVLVVSVEVFQSRVAPGGQIEGVDFTVSPYRMGRSLFNRCVGLLGPYIDVESIVQ</sequence>
<evidence type="ECO:0008006" key="2">
    <source>
        <dbReference type="Google" id="ProtNLM"/>
    </source>
</evidence>
<organism evidence="1">
    <name type="scientific">uncultured Caudovirales phage</name>
    <dbReference type="NCBI Taxonomy" id="2100421"/>
    <lineage>
        <taxon>Viruses</taxon>
        <taxon>Duplodnaviria</taxon>
        <taxon>Heunggongvirae</taxon>
        <taxon>Uroviricota</taxon>
        <taxon>Caudoviricetes</taxon>
        <taxon>Peduoviridae</taxon>
        <taxon>Maltschvirus</taxon>
        <taxon>Maltschvirus maltsch</taxon>
    </lineage>
</organism>